<name>R8BRW1_PHAM7</name>
<dbReference type="OrthoDB" id="5406427at2759"/>
<evidence type="ECO:0000313" key="3">
    <source>
        <dbReference type="Proteomes" id="UP000014074"/>
    </source>
</evidence>
<evidence type="ECO:0000256" key="1">
    <source>
        <dbReference type="SAM" id="MobiDB-lite"/>
    </source>
</evidence>
<dbReference type="KEGG" id="tmn:UCRPA7_2406"/>
<evidence type="ECO:0000313" key="2">
    <source>
        <dbReference type="EMBL" id="EOO02107.1"/>
    </source>
</evidence>
<proteinExistence type="predicted"/>
<feature type="compositionally biased region" description="Basic residues" evidence="1">
    <location>
        <begin position="94"/>
        <end position="103"/>
    </location>
</feature>
<dbReference type="AlphaFoldDB" id="R8BRW1"/>
<feature type="compositionally biased region" description="Low complexity" evidence="1">
    <location>
        <begin position="58"/>
        <end position="72"/>
    </location>
</feature>
<protein>
    <submittedName>
        <fullName evidence="2">Putative cell wall proline rich protein</fullName>
    </submittedName>
</protein>
<sequence>MVPFEHGRRGIHRFGSSSTMADVFEEDEEDEDGANKSNDSSADTTPQATPAIEKGENASSVVVSSASSQSSSHGERSKLSMEVTYSSDTEKKQPKVSKTKRLSKMVQFWKPKQNASA</sequence>
<reference evidence="3" key="1">
    <citation type="journal article" date="2013" name="Genome Announc.">
        <title>Draft genome sequence of the ascomycete Phaeoacremonium aleophilum strain UCR-PA7, a causal agent of the esca disease complex in grapevines.</title>
        <authorList>
            <person name="Blanco-Ulate B."/>
            <person name="Rolshausen P."/>
            <person name="Cantu D."/>
        </authorList>
    </citation>
    <scope>NUCLEOTIDE SEQUENCE [LARGE SCALE GENOMIC DNA]</scope>
    <source>
        <strain evidence="3">UCR-PA7</strain>
    </source>
</reference>
<dbReference type="RefSeq" id="XP_007913199.1">
    <property type="nucleotide sequence ID" value="XM_007915008.1"/>
</dbReference>
<dbReference type="eggNOG" id="ENOG502RD9J">
    <property type="taxonomic scope" value="Eukaryota"/>
</dbReference>
<accession>R8BRW1</accession>
<dbReference type="GeneID" id="19322652"/>
<feature type="compositionally biased region" description="Polar residues" evidence="1">
    <location>
        <begin position="35"/>
        <end position="48"/>
    </location>
</feature>
<dbReference type="Proteomes" id="UP000014074">
    <property type="component" value="Unassembled WGS sequence"/>
</dbReference>
<feature type="region of interest" description="Disordered" evidence="1">
    <location>
        <begin position="1"/>
        <end position="117"/>
    </location>
</feature>
<gene>
    <name evidence="2" type="ORF">UCRPA7_2406</name>
</gene>
<keyword evidence="3" id="KW-1185">Reference proteome</keyword>
<dbReference type="EMBL" id="KB932933">
    <property type="protein sequence ID" value="EOO02107.1"/>
    <property type="molecule type" value="Genomic_DNA"/>
</dbReference>
<dbReference type="HOGENOM" id="CLU_2086461_0_0_1"/>
<feature type="compositionally biased region" description="Acidic residues" evidence="1">
    <location>
        <begin position="23"/>
        <end position="32"/>
    </location>
</feature>
<organism evidence="2 3">
    <name type="scientific">Phaeoacremonium minimum (strain UCR-PA7)</name>
    <name type="common">Esca disease fungus</name>
    <name type="synonym">Togninia minima</name>
    <dbReference type="NCBI Taxonomy" id="1286976"/>
    <lineage>
        <taxon>Eukaryota</taxon>
        <taxon>Fungi</taxon>
        <taxon>Dikarya</taxon>
        <taxon>Ascomycota</taxon>
        <taxon>Pezizomycotina</taxon>
        <taxon>Sordariomycetes</taxon>
        <taxon>Sordariomycetidae</taxon>
        <taxon>Togniniales</taxon>
        <taxon>Togniniaceae</taxon>
        <taxon>Phaeoacremonium</taxon>
    </lineage>
</organism>